<dbReference type="EMBL" id="CM042889">
    <property type="protein sequence ID" value="KAI4318910.1"/>
    <property type="molecule type" value="Genomic_DNA"/>
</dbReference>
<comment type="caution">
    <text evidence="1">The sequence shown here is derived from an EMBL/GenBank/DDBJ whole genome shotgun (WGS) entry which is preliminary data.</text>
</comment>
<proteinExistence type="predicted"/>
<keyword evidence="2" id="KW-1185">Reference proteome</keyword>
<gene>
    <name evidence="1" type="ORF">MLD38_032565</name>
</gene>
<sequence length="74" mass="8396">MGRQNERRKMGLRWMEAALPLGIIAGMLCLMGNIQYQIHKTANGRPKHIGSDDWDVAMERRDKNLLDAHSPPPS</sequence>
<dbReference type="Proteomes" id="UP001057402">
    <property type="component" value="Chromosome 10"/>
</dbReference>
<name>A0ACB9M474_9MYRT</name>
<organism evidence="1 2">
    <name type="scientific">Melastoma candidum</name>
    <dbReference type="NCBI Taxonomy" id="119954"/>
    <lineage>
        <taxon>Eukaryota</taxon>
        <taxon>Viridiplantae</taxon>
        <taxon>Streptophyta</taxon>
        <taxon>Embryophyta</taxon>
        <taxon>Tracheophyta</taxon>
        <taxon>Spermatophyta</taxon>
        <taxon>Magnoliopsida</taxon>
        <taxon>eudicotyledons</taxon>
        <taxon>Gunneridae</taxon>
        <taxon>Pentapetalae</taxon>
        <taxon>rosids</taxon>
        <taxon>malvids</taxon>
        <taxon>Myrtales</taxon>
        <taxon>Melastomataceae</taxon>
        <taxon>Melastomatoideae</taxon>
        <taxon>Melastomateae</taxon>
        <taxon>Melastoma</taxon>
    </lineage>
</organism>
<accession>A0ACB9M474</accession>
<evidence type="ECO:0000313" key="2">
    <source>
        <dbReference type="Proteomes" id="UP001057402"/>
    </source>
</evidence>
<evidence type="ECO:0000313" key="1">
    <source>
        <dbReference type="EMBL" id="KAI4318910.1"/>
    </source>
</evidence>
<protein>
    <submittedName>
        <fullName evidence="1">Uncharacterized protein</fullName>
    </submittedName>
</protein>
<reference evidence="2" key="1">
    <citation type="journal article" date="2023" name="Front. Plant Sci.">
        <title>Chromosomal-level genome assembly of Melastoma candidum provides insights into trichome evolution.</title>
        <authorList>
            <person name="Zhong Y."/>
            <person name="Wu W."/>
            <person name="Sun C."/>
            <person name="Zou P."/>
            <person name="Liu Y."/>
            <person name="Dai S."/>
            <person name="Zhou R."/>
        </authorList>
    </citation>
    <scope>NUCLEOTIDE SEQUENCE [LARGE SCALE GENOMIC DNA]</scope>
</reference>